<dbReference type="STRING" id="1685378.AVO44_02080"/>
<dbReference type="Gene3D" id="3.10.180.10">
    <property type="entry name" value="2,3-Dihydroxybiphenyl 1,2-Dioxygenase, domain 1"/>
    <property type="match status" value="1"/>
</dbReference>
<dbReference type="OrthoDB" id="9794917at2"/>
<dbReference type="Pfam" id="PF00903">
    <property type="entry name" value="Glyoxalase"/>
    <property type="match status" value="1"/>
</dbReference>
<accession>A0A0X3U1X7</accession>
<dbReference type="InterPro" id="IPR004360">
    <property type="entry name" value="Glyas_Fos-R_dOase_dom"/>
</dbReference>
<gene>
    <name evidence="2" type="ORF">AVO44_02080</name>
</gene>
<dbReference type="PANTHER" id="PTHR36437:SF2">
    <property type="entry name" value="GLYOXALASE_BLEOMYCIN RESISTANCE PROTEIN_DIOXYGENASE"/>
    <property type="match status" value="1"/>
</dbReference>
<dbReference type="Proteomes" id="UP000053690">
    <property type="component" value="Unassembled WGS sequence"/>
</dbReference>
<evidence type="ECO:0000259" key="1">
    <source>
        <dbReference type="PROSITE" id="PS51819"/>
    </source>
</evidence>
<dbReference type="PANTHER" id="PTHR36437">
    <property type="entry name" value="GLYOXALASE/BLEOMYCIN RESISTANCE PROTEIN/DIOXYGENASE"/>
    <property type="match status" value="1"/>
</dbReference>
<organism evidence="2 3">
    <name type="scientific">Ruegeria profundi</name>
    <dbReference type="NCBI Taxonomy" id="1685378"/>
    <lineage>
        <taxon>Bacteria</taxon>
        <taxon>Pseudomonadati</taxon>
        <taxon>Pseudomonadota</taxon>
        <taxon>Alphaproteobacteria</taxon>
        <taxon>Rhodobacterales</taxon>
        <taxon>Roseobacteraceae</taxon>
        <taxon>Ruegeria</taxon>
    </lineage>
</organism>
<dbReference type="EMBL" id="LQBP01000001">
    <property type="protein sequence ID" value="KUJ82083.1"/>
    <property type="molecule type" value="Genomic_DNA"/>
</dbReference>
<sequence length="130" mass="14393">MQQTLHAVTLVVPDYDAAIAFYTQTLNFTLTKDIDLGGGKRWVLVTPPGTDSGSLLLARAQGPDQVAAVGNQTGGRVGFFLQTDNFERDHAAMMANGIHFEEEPRHEPYGTVAVWRDPFGNRWDLLQFSE</sequence>
<dbReference type="InterPro" id="IPR037523">
    <property type="entry name" value="VOC_core"/>
</dbReference>
<keyword evidence="2" id="KW-0560">Oxidoreductase</keyword>
<reference evidence="3" key="1">
    <citation type="submission" date="2015-12" db="EMBL/GenBank/DDBJ databases">
        <authorList>
            <person name="Zhang G."/>
            <person name="Stingl U."/>
        </authorList>
    </citation>
    <scope>NUCLEOTIDE SEQUENCE [LARGE SCALE GENOMIC DNA]</scope>
    <source>
        <strain evidence="3">ZGT108</strain>
    </source>
</reference>
<keyword evidence="2" id="KW-0223">Dioxygenase</keyword>
<dbReference type="RefSeq" id="WP_068331821.1">
    <property type="nucleotide sequence ID" value="NZ_LQBP01000001.1"/>
</dbReference>
<protein>
    <submittedName>
        <fullName evidence="2">Extradiol dioxygenase</fullName>
    </submittedName>
</protein>
<dbReference type="AlphaFoldDB" id="A0A0X3U1X7"/>
<feature type="domain" description="VOC" evidence="1">
    <location>
        <begin position="4"/>
        <end position="128"/>
    </location>
</feature>
<proteinExistence type="predicted"/>
<evidence type="ECO:0000313" key="2">
    <source>
        <dbReference type="EMBL" id="KUJ82083.1"/>
    </source>
</evidence>
<name>A0A0X3U1X7_9RHOB</name>
<dbReference type="PROSITE" id="PS51819">
    <property type="entry name" value="VOC"/>
    <property type="match status" value="1"/>
</dbReference>
<keyword evidence="3" id="KW-1185">Reference proteome</keyword>
<dbReference type="GO" id="GO:0051213">
    <property type="term" value="F:dioxygenase activity"/>
    <property type="evidence" value="ECO:0007669"/>
    <property type="project" value="UniProtKB-KW"/>
</dbReference>
<evidence type="ECO:0000313" key="3">
    <source>
        <dbReference type="Proteomes" id="UP000053690"/>
    </source>
</evidence>
<dbReference type="SUPFAM" id="SSF54593">
    <property type="entry name" value="Glyoxalase/Bleomycin resistance protein/Dihydroxybiphenyl dioxygenase"/>
    <property type="match status" value="1"/>
</dbReference>
<dbReference type="InterPro" id="IPR029068">
    <property type="entry name" value="Glyas_Bleomycin-R_OHBP_Dase"/>
</dbReference>
<comment type="caution">
    <text evidence="2">The sequence shown here is derived from an EMBL/GenBank/DDBJ whole genome shotgun (WGS) entry which is preliminary data.</text>
</comment>